<dbReference type="Gene3D" id="1.10.472.10">
    <property type="entry name" value="Cyclin-like"/>
    <property type="match status" value="2"/>
</dbReference>
<name>A0AAV0BR10_PHAPC</name>
<dbReference type="CDD" id="cd20537">
    <property type="entry name" value="CYCLIN_CCNO-like_rpt2"/>
    <property type="match status" value="1"/>
</dbReference>
<feature type="region of interest" description="Disordered" evidence="6">
    <location>
        <begin position="404"/>
        <end position="437"/>
    </location>
</feature>
<organism evidence="9 10">
    <name type="scientific">Phakopsora pachyrhizi</name>
    <name type="common">Asian soybean rust disease fungus</name>
    <dbReference type="NCBI Taxonomy" id="170000"/>
    <lineage>
        <taxon>Eukaryota</taxon>
        <taxon>Fungi</taxon>
        <taxon>Dikarya</taxon>
        <taxon>Basidiomycota</taxon>
        <taxon>Pucciniomycotina</taxon>
        <taxon>Pucciniomycetes</taxon>
        <taxon>Pucciniales</taxon>
        <taxon>Phakopsoraceae</taxon>
        <taxon>Phakopsora</taxon>
    </lineage>
</organism>
<dbReference type="FunFam" id="1.10.472.10:FF:000010">
    <property type="entry name" value="G1/S-specific cyclin Cln1"/>
    <property type="match status" value="1"/>
</dbReference>
<feature type="domain" description="Cyclin C-terminal" evidence="8">
    <location>
        <begin position="213"/>
        <end position="351"/>
    </location>
</feature>
<evidence type="ECO:0000256" key="5">
    <source>
        <dbReference type="RuleBase" id="RU000383"/>
    </source>
</evidence>
<dbReference type="Proteomes" id="UP001153365">
    <property type="component" value="Unassembled WGS sequence"/>
</dbReference>
<accession>A0AAV0BR10</accession>
<feature type="region of interest" description="Disordered" evidence="6">
    <location>
        <begin position="233"/>
        <end position="252"/>
    </location>
</feature>
<evidence type="ECO:0000256" key="6">
    <source>
        <dbReference type="SAM" id="MobiDB-lite"/>
    </source>
</evidence>
<dbReference type="SMART" id="SM00385">
    <property type="entry name" value="CYCLIN"/>
    <property type="match status" value="1"/>
</dbReference>
<dbReference type="InterPro" id="IPR048258">
    <property type="entry name" value="Cyclins_cyclin-box"/>
</dbReference>
<dbReference type="SUPFAM" id="SSF47954">
    <property type="entry name" value="Cyclin-like"/>
    <property type="match status" value="2"/>
</dbReference>
<dbReference type="GO" id="GO:0044843">
    <property type="term" value="P:cell cycle G1/S phase transition"/>
    <property type="evidence" value="ECO:0007669"/>
    <property type="project" value="UniProtKB-ARBA"/>
</dbReference>
<evidence type="ECO:0000259" key="7">
    <source>
        <dbReference type="SMART" id="SM00385"/>
    </source>
</evidence>
<dbReference type="InterPro" id="IPR006671">
    <property type="entry name" value="Cyclin_N"/>
</dbReference>
<keyword evidence="10" id="KW-1185">Reference proteome</keyword>
<dbReference type="InterPro" id="IPR036915">
    <property type="entry name" value="Cyclin-like_sf"/>
</dbReference>
<sequence>MATVHNSSSSSTTKKRPSPNQDNDVAHLQKRLHQTSAPAAELANRPGACAVPHSENQGLRPESRLDCLQREILLLFELEYQEEALQYMLEMDTQTRPSVETIDVQPELQWFMRPYLIDFLIEIHQQYRLRPETLYLAVNIIDRYVSKRIVFKKHYQLVGCSALWIAAKYEDSKDRVPTVAELSKMCCGAYEESSFTQMEGHVLSTIDWKLGHPTCEAWLRAYSIGAHRRRVLPSLSPEETETSPSKVMSPMPPPVLEPSITGHVSRFIMEISLFHRSYVNLRSSHIAAGALILSRYILGQPRRIEEEKKETLAVVKLLDTHLGDHFSTISAVVMRKYSYAHYSRASAVVKEWYARGNRCRLSDPLAMVSATKADIISGHNVLPSSSSAPDLSAQQRMISSCRGSNVSMSSSISSTSSTNDHSSNPRNPYLTPSSISSLSLESSPTSSVSSFMSSSISSPQSSRSSSILFESRRMVNNTSIQQSHDDSNGSILSTISECQKMGLSKYTKNSANKADYDDKENHRPARSAAMLRET</sequence>
<evidence type="ECO:0000256" key="4">
    <source>
        <dbReference type="ARBA" id="ARBA00023306"/>
    </source>
</evidence>
<dbReference type="PROSITE" id="PS00292">
    <property type="entry name" value="CYCLINS"/>
    <property type="match status" value="1"/>
</dbReference>
<protein>
    <submittedName>
        <fullName evidence="9">Expressed protein</fullName>
    </submittedName>
</protein>
<feature type="compositionally biased region" description="Low complexity" evidence="6">
    <location>
        <begin position="233"/>
        <end position="249"/>
    </location>
</feature>
<dbReference type="GO" id="GO:0051726">
    <property type="term" value="P:regulation of cell cycle"/>
    <property type="evidence" value="ECO:0007669"/>
    <property type="project" value="UniProtKB-ARBA"/>
</dbReference>
<evidence type="ECO:0000256" key="2">
    <source>
        <dbReference type="ARBA" id="ARBA00022618"/>
    </source>
</evidence>
<keyword evidence="3 5" id="KW-0195">Cyclin</keyword>
<keyword evidence="2" id="KW-0132">Cell division</keyword>
<feature type="domain" description="Cyclin-like" evidence="7">
    <location>
        <begin position="118"/>
        <end position="204"/>
    </location>
</feature>
<evidence type="ECO:0000313" key="10">
    <source>
        <dbReference type="Proteomes" id="UP001153365"/>
    </source>
</evidence>
<dbReference type="PANTHER" id="PTHR10177">
    <property type="entry name" value="CYCLINS"/>
    <property type="match status" value="1"/>
</dbReference>
<feature type="region of interest" description="Disordered" evidence="6">
    <location>
        <begin position="1"/>
        <end position="60"/>
    </location>
</feature>
<comment type="caution">
    <text evidence="9">The sequence shown here is derived from an EMBL/GenBank/DDBJ whole genome shotgun (WGS) entry which is preliminary data.</text>
</comment>
<feature type="compositionally biased region" description="Low complexity" evidence="6">
    <location>
        <begin position="404"/>
        <end position="424"/>
    </location>
</feature>
<dbReference type="CDD" id="cd20559">
    <property type="entry name" value="CYCLIN_ScCLN_like"/>
    <property type="match status" value="1"/>
</dbReference>
<dbReference type="GO" id="GO:0019887">
    <property type="term" value="F:protein kinase regulator activity"/>
    <property type="evidence" value="ECO:0007669"/>
    <property type="project" value="UniProtKB-ARBA"/>
</dbReference>
<dbReference type="AlphaFoldDB" id="A0AAV0BR10"/>
<evidence type="ECO:0000313" key="9">
    <source>
        <dbReference type="EMBL" id="CAH7689815.1"/>
    </source>
</evidence>
<dbReference type="InterPro" id="IPR013763">
    <property type="entry name" value="Cyclin-like_dom"/>
</dbReference>
<keyword evidence="4" id="KW-0131">Cell cycle</keyword>
<dbReference type="InterPro" id="IPR004367">
    <property type="entry name" value="Cyclin_C-dom"/>
</dbReference>
<proteinExistence type="inferred from homology"/>
<evidence type="ECO:0000259" key="8">
    <source>
        <dbReference type="SMART" id="SM01332"/>
    </source>
</evidence>
<comment type="similarity">
    <text evidence="1 5">Belongs to the cyclin family.</text>
</comment>
<feature type="compositionally biased region" description="Low complexity" evidence="6">
    <location>
        <begin position="1"/>
        <end position="12"/>
    </location>
</feature>
<dbReference type="Pfam" id="PF02984">
    <property type="entry name" value="Cyclin_C"/>
    <property type="match status" value="1"/>
</dbReference>
<evidence type="ECO:0000256" key="1">
    <source>
        <dbReference type="ARBA" id="ARBA00008742"/>
    </source>
</evidence>
<dbReference type="SMART" id="SM01332">
    <property type="entry name" value="Cyclin_C"/>
    <property type="match status" value="1"/>
</dbReference>
<reference evidence="9" key="1">
    <citation type="submission" date="2022-06" db="EMBL/GenBank/DDBJ databases">
        <authorList>
            <consortium name="SYNGENTA / RWTH Aachen University"/>
        </authorList>
    </citation>
    <scope>NUCLEOTIDE SEQUENCE</scope>
</reference>
<evidence type="ECO:0000256" key="3">
    <source>
        <dbReference type="ARBA" id="ARBA00023127"/>
    </source>
</evidence>
<feature type="compositionally biased region" description="Basic and acidic residues" evidence="6">
    <location>
        <begin position="514"/>
        <end position="523"/>
    </location>
</feature>
<dbReference type="EMBL" id="CALTRL010006137">
    <property type="protein sequence ID" value="CAH7689815.1"/>
    <property type="molecule type" value="Genomic_DNA"/>
</dbReference>
<dbReference type="InterPro" id="IPR039361">
    <property type="entry name" value="Cyclin"/>
</dbReference>
<feature type="region of interest" description="Disordered" evidence="6">
    <location>
        <begin position="509"/>
        <end position="534"/>
    </location>
</feature>
<gene>
    <name evidence="9" type="ORF">PPACK8108_LOCUS24960</name>
</gene>
<dbReference type="GO" id="GO:0051301">
    <property type="term" value="P:cell division"/>
    <property type="evidence" value="ECO:0007669"/>
    <property type="project" value="UniProtKB-KW"/>
</dbReference>
<dbReference type="Pfam" id="PF00134">
    <property type="entry name" value="Cyclin_N"/>
    <property type="match status" value="1"/>
</dbReference>